<reference evidence="3 4" key="1">
    <citation type="submission" date="2009-06" db="EMBL/GenBank/DDBJ databases">
        <title>Complete sequence of Desulfovibrio salexigens DSM 2638.</title>
        <authorList>
            <consortium name="US DOE Joint Genome Institute"/>
            <person name="Lucas S."/>
            <person name="Copeland A."/>
            <person name="Lapidus A."/>
            <person name="Glavina del Rio T."/>
            <person name="Tice H."/>
            <person name="Bruce D."/>
            <person name="Goodwin L."/>
            <person name="Pitluck S."/>
            <person name="Munk A.C."/>
            <person name="Brettin T."/>
            <person name="Detter J.C."/>
            <person name="Han C."/>
            <person name="Tapia R."/>
            <person name="Larimer F."/>
            <person name="Land M."/>
            <person name="Hauser L."/>
            <person name="Kyrpides N."/>
            <person name="Anderson I."/>
            <person name="Wall J.D."/>
            <person name="Arkin A.P."/>
            <person name="Dehal P."/>
            <person name="Chivian D."/>
            <person name="Giles B."/>
            <person name="Hazen T.C."/>
        </authorList>
    </citation>
    <scope>NUCLEOTIDE SEQUENCE [LARGE SCALE GENOMIC DNA]</scope>
    <source>
        <strain evidence="4">ATCC 14822 / DSM 2638 / NCIMB 8403 / VKM B-1763</strain>
    </source>
</reference>
<dbReference type="GO" id="GO:0030170">
    <property type="term" value="F:pyridoxal phosphate binding"/>
    <property type="evidence" value="ECO:0007669"/>
    <property type="project" value="InterPro"/>
</dbReference>
<dbReference type="eggNOG" id="COG0436">
    <property type="taxonomic scope" value="Bacteria"/>
</dbReference>
<comment type="cofactor">
    <cofactor evidence="1">
        <name>pyridoxal 5'-phosphate</name>
        <dbReference type="ChEBI" id="CHEBI:597326"/>
    </cofactor>
</comment>
<dbReference type="OrthoDB" id="9804474at2"/>
<dbReference type="InterPro" id="IPR015424">
    <property type="entry name" value="PyrdxlP-dep_Trfase"/>
</dbReference>
<keyword evidence="4" id="KW-1185">Reference proteome</keyword>
<dbReference type="EC" id="2.6.1.-" evidence="1"/>
<dbReference type="InterPro" id="IPR004838">
    <property type="entry name" value="NHTrfase_class1_PyrdxlP-BS"/>
</dbReference>
<organism evidence="3 4">
    <name type="scientific">Maridesulfovibrio salexigens (strain ATCC 14822 / DSM 2638 / NCIMB 8403 / VKM B-1763)</name>
    <name type="common">Desulfovibrio salexigens</name>
    <dbReference type="NCBI Taxonomy" id="526222"/>
    <lineage>
        <taxon>Bacteria</taxon>
        <taxon>Pseudomonadati</taxon>
        <taxon>Thermodesulfobacteriota</taxon>
        <taxon>Desulfovibrionia</taxon>
        <taxon>Desulfovibrionales</taxon>
        <taxon>Desulfovibrionaceae</taxon>
        <taxon>Maridesulfovibrio</taxon>
    </lineage>
</organism>
<dbReference type="HOGENOM" id="CLU_017584_4_3_7"/>
<dbReference type="InterPro" id="IPR015422">
    <property type="entry name" value="PyrdxlP-dep_Trfase_small"/>
</dbReference>
<dbReference type="SUPFAM" id="SSF53383">
    <property type="entry name" value="PLP-dependent transferases"/>
    <property type="match status" value="1"/>
</dbReference>
<dbReference type="STRING" id="526222.Desal_3407"/>
<dbReference type="GO" id="GO:0008483">
    <property type="term" value="F:transaminase activity"/>
    <property type="evidence" value="ECO:0007669"/>
    <property type="project" value="UniProtKB-KW"/>
</dbReference>
<proteinExistence type="inferred from homology"/>
<keyword evidence="1 3" id="KW-0032">Aminotransferase</keyword>
<evidence type="ECO:0000313" key="4">
    <source>
        <dbReference type="Proteomes" id="UP000002601"/>
    </source>
</evidence>
<dbReference type="NCBIfam" id="NF005305">
    <property type="entry name" value="PRK06836.1"/>
    <property type="match status" value="1"/>
</dbReference>
<dbReference type="InterPro" id="IPR004839">
    <property type="entry name" value="Aminotransferase_I/II_large"/>
</dbReference>
<dbReference type="AlphaFoldDB" id="C6BSK0"/>
<evidence type="ECO:0000259" key="2">
    <source>
        <dbReference type="Pfam" id="PF00155"/>
    </source>
</evidence>
<comment type="similarity">
    <text evidence="1">Belongs to the class-I pyridoxal-phosphate-dependent aminotransferase family.</text>
</comment>
<dbReference type="PANTHER" id="PTHR42691">
    <property type="entry name" value="ASPARTATE AMINOTRANSFERASE YHDR-RELATED"/>
    <property type="match status" value="1"/>
</dbReference>
<accession>C6BSK0</accession>
<evidence type="ECO:0000256" key="1">
    <source>
        <dbReference type="RuleBase" id="RU000481"/>
    </source>
</evidence>
<gene>
    <name evidence="3" type="ordered locus">Desal_3407</name>
</gene>
<dbReference type="Gene3D" id="3.40.640.10">
    <property type="entry name" value="Type I PLP-dependent aspartate aminotransferase-like (Major domain)"/>
    <property type="match status" value="1"/>
</dbReference>
<dbReference type="RefSeq" id="WP_015853272.1">
    <property type="nucleotide sequence ID" value="NC_012881.1"/>
</dbReference>
<dbReference type="EMBL" id="CP001649">
    <property type="protein sequence ID" value="ACS81456.1"/>
    <property type="molecule type" value="Genomic_DNA"/>
</dbReference>
<sequence length="396" mass="43222">MKLLSTQVEGYIERSSWIRKMFETGIELKKKYGEDAVCDFSLGNPDVPAPAAVGEGLKELAETADKPFAFGYMPNFGYPTVREKLAETVSEEQGVKVSGSDLIITCGAAGAINALYRAILEPGDQILCPAPYFVEYGFYAQNSGGELVTVPSKPLTFELDLDAIEAAITEKTRVLLINSPNNPTGAVYTKEELEGLAAVLKKANEGRERPIFLVADEPYRFLAFDGVDVPSILPLYPYSIVVSSFSKNLSLAGERIGYGLLNPDMPEKEKLMAGLVLTNRILGFVNAPAVGQKLLEKALGSQVDKNIYLERRNAMDSVLKDAGYSYTMPKGAFYFFPEAPGGDDVKFCAALQEEKILAVPGTGFGFPGYFRLAFCVGTEVIERSREGFKKAIEPFK</sequence>
<dbReference type="PANTHER" id="PTHR42691:SF1">
    <property type="entry name" value="ASPARTATE AMINOTRANSFERASE YHDR-RELATED"/>
    <property type="match status" value="1"/>
</dbReference>
<protein>
    <recommendedName>
        <fullName evidence="1">Aminotransferase</fullName>
        <ecNumber evidence="1">2.6.1.-</ecNumber>
    </recommendedName>
</protein>
<name>C6BSK0_MARSD</name>
<dbReference type="Gene3D" id="3.90.1150.10">
    <property type="entry name" value="Aspartate Aminotransferase, domain 1"/>
    <property type="match status" value="2"/>
</dbReference>
<dbReference type="CDD" id="cd00609">
    <property type="entry name" value="AAT_like"/>
    <property type="match status" value="1"/>
</dbReference>
<dbReference type="Proteomes" id="UP000002601">
    <property type="component" value="Chromosome"/>
</dbReference>
<keyword evidence="1 3" id="KW-0808">Transferase</keyword>
<dbReference type="PROSITE" id="PS00105">
    <property type="entry name" value="AA_TRANSFER_CLASS_1"/>
    <property type="match status" value="1"/>
</dbReference>
<dbReference type="KEGG" id="dsa:Desal_3407"/>
<feature type="domain" description="Aminotransferase class I/classII large" evidence="2">
    <location>
        <begin position="38"/>
        <end position="379"/>
    </location>
</feature>
<dbReference type="Pfam" id="PF00155">
    <property type="entry name" value="Aminotran_1_2"/>
    <property type="match status" value="1"/>
</dbReference>
<evidence type="ECO:0000313" key="3">
    <source>
        <dbReference type="EMBL" id="ACS81456.1"/>
    </source>
</evidence>
<dbReference type="InterPro" id="IPR015421">
    <property type="entry name" value="PyrdxlP-dep_Trfase_major"/>
</dbReference>